<organism evidence="2 3">
    <name type="scientific">Lactuca sativa</name>
    <name type="common">Garden lettuce</name>
    <dbReference type="NCBI Taxonomy" id="4236"/>
    <lineage>
        <taxon>Eukaryota</taxon>
        <taxon>Viridiplantae</taxon>
        <taxon>Streptophyta</taxon>
        <taxon>Embryophyta</taxon>
        <taxon>Tracheophyta</taxon>
        <taxon>Spermatophyta</taxon>
        <taxon>Magnoliopsida</taxon>
        <taxon>eudicotyledons</taxon>
        <taxon>Gunneridae</taxon>
        <taxon>Pentapetalae</taxon>
        <taxon>asterids</taxon>
        <taxon>campanulids</taxon>
        <taxon>Asterales</taxon>
        <taxon>Asteraceae</taxon>
        <taxon>Cichorioideae</taxon>
        <taxon>Cichorieae</taxon>
        <taxon>Lactucinae</taxon>
        <taxon>Lactuca</taxon>
    </lineage>
</organism>
<dbReference type="AlphaFoldDB" id="A0A9R1VYT3"/>
<accession>A0A9R1VYT3</accession>
<dbReference type="Proteomes" id="UP000235145">
    <property type="component" value="Unassembled WGS sequence"/>
</dbReference>
<keyword evidence="3" id="KW-1185">Reference proteome</keyword>
<evidence type="ECO:0000256" key="1">
    <source>
        <dbReference type="SAM" id="MobiDB-lite"/>
    </source>
</evidence>
<dbReference type="EMBL" id="NBSK02000003">
    <property type="protein sequence ID" value="KAJ0216502.1"/>
    <property type="molecule type" value="Genomic_DNA"/>
</dbReference>
<protein>
    <submittedName>
        <fullName evidence="2">Uncharacterized protein</fullName>
    </submittedName>
</protein>
<dbReference type="InterPro" id="IPR039312">
    <property type="entry name" value="ZPR"/>
</dbReference>
<dbReference type="PANTHER" id="PTHR33601">
    <property type="entry name" value="PROTEIN LITTLE ZIPPER 4"/>
    <property type="match status" value="1"/>
</dbReference>
<feature type="compositionally biased region" description="Polar residues" evidence="1">
    <location>
        <begin position="1"/>
        <end position="18"/>
    </location>
</feature>
<evidence type="ECO:0000313" key="3">
    <source>
        <dbReference type="Proteomes" id="UP000235145"/>
    </source>
</evidence>
<proteinExistence type="predicted"/>
<comment type="caution">
    <text evidence="2">The sequence shown here is derived from an EMBL/GenBank/DDBJ whole genome shotgun (WGS) entry which is preliminary data.</text>
</comment>
<name>A0A9R1VYT3_LACSA</name>
<reference evidence="2 3" key="1">
    <citation type="journal article" date="2017" name="Nat. Commun.">
        <title>Genome assembly with in vitro proximity ligation data and whole-genome triplication in lettuce.</title>
        <authorList>
            <person name="Reyes-Chin-Wo S."/>
            <person name="Wang Z."/>
            <person name="Yang X."/>
            <person name="Kozik A."/>
            <person name="Arikit S."/>
            <person name="Song C."/>
            <person name="Xia L."/>
            <person name="Froenicke L."/>
            <person name="Lavelle D.O."/>
            <person name="Truco M.J."/>
            <person name="Xia R."/>
            <person name="Zhu S."/>
            <person name="Xu C."/>
            <person name="Xu H."/>
            <person name="Xu X."/>
            <person name="Cox K."/>
            <person name="Korf I."/>
            <person name="Meyers B.C."/>
            <person name="Michelmore R.W."/>
        </authorList>
    </citation>
    <scope>NUCLEOTIDE SEQUENCE [LARGE SCALE GENOMIC DNA]</scope>
    <source>
        <strain evidence="3">cv. Salinas</strain>
        <tissue evidence="2">Seedlings</tissue>
    </source>
</reference>
<dbReference type="PANTHER" id="PTHR33601:SF21">
    <property type="entry name" value="PROTEIN LITTLE ZIPPER 1-LIKE"/>
    <property type="match status" value="1"/>
</dbReference>
<gene>
    <name evidence="2" type="ORF">LSAT_V11C300103170</name>
</gene>
<dbReference type="OrthoDB" id="1918054at2759"/>
<evidence type="ECO:0000313" key="2">
    <source>
        <dbReference type="EMBL" id="KAJ0216502.1"/>
    </source>
</evidence>
<feature type="region of interest" description="Disordered" evidence="1">
    <location>
        <begin position="1"/>
        <end position="25"/>
    </location>
</feature>
<sequence length="97" mass="11653">MYTYNSKCVSSPLLSSPTRKMKSNRVRKHIQVRLHRFNRRINEKMKQEMEFKNLKLYMENMNILKENAELWKKAIQLREENTILLSKLVKNIKPSGS</sequence>